<keyword evidence="6 10" id="KW-0411">Iron-sulfur</keyword>
<comment type="cofactor">
    <cofactor evidence="10">
        <name>[2Fe-2S] cluster</name>
        <dbReference type="ChEBI" id="CHEBI:190135"/>
    </cofactor>
    <text evidence="10">Binds 1 [2Fe-2S] cluster.</text>
</comment>
<keyword evidence="12" id="KW-1185">Reference proteome</keyword>
<protein>
    <recommendedName>
        <fullName evidence="2">NADH-quinone oxidoreductase subunit E</fullName>
    </recommendedName>
    <alternativeName>
        <fullName evidence="7">NADH dehydrogenase I subunit E</fullName>
    </alternativeName>
    <alternativeName>
        <fullName evidence="8">NDH-1 subunit E</fullName>
    </alternativeName>
</protein>
<feature type="binding site" evidence="10">
    <location>
        <position position="82"/>
    </location>
    <ligand>
        <name>[2Fe-2S] cluster</name>
        <dbReference type="ChEBI" id="CHEBI:190135"/>
    </ligand>
</feature>
<evidence type="ECO:0000313" key="12">
    <source>
        <dbReference type="Proteomes" id="UP000217763"/>
    </source>
</evidence>
<evidence type="ECO:0000256" key="2">
    <source>
        <dbReference type="ARBA" id="ARBA00019898"/>
    </source>
</evidence>
<dbReference type="Pfam" id="PF01257">
    <property type="entry name" value="2Fe-2S_thioredx"/>
    <property type="match status" value="1"/>
</dbReference>
<keyword evidence="5 10" id="KW-0408">Iron</keyword>
<accession>A0A231MZ64</accession>
<dbReference type="InterPro" id="IPR041921">
    <property type="entry name" value="NuoE_N"/>
</dbReference>
<dbReference type="Gene3D" id="3.40.30.10">
    <property type="entry name" value="Glutaredoxin"/>
    <property type="match status" value="1"/>
</dbReference>
<sequence length="163" mass="18160">MEDKQTAMDHTLEQLVGSLKHKPGALLPILHSIQDHFGYIPDAATPIIVRELRITAADVHGVVSFYHYFRTEQPGRHVVEICRAEACQARGARELERHAKASLGIDYHQTTPGRDITLKAVYCLGNCACGPSVRVGKQIKARMTPARFDALVNELTTYKLELN</sequence>
<dbReference type="NCBIfam" id="NF004638">
    <property type="entry name" value="PRK05988.1"/>
    <property type="match status" value="1"/>
</dbReference>
<evidence type="ECO:0000256" key="8">
    <source>
        <dbReference type="ARBA" id="ARBA00032788"/>
    </source>
</evidence>
<dbReference type="RefSeq" id="WP_094039493.1">
    <property type="nucleotide sequence ID" value="NZ_CP012621.1"/>
</dbReference>
<dbReference type="PIRSF" id="PIRSF000216">
    <property type="entry name" value="NADH_DH_24kDa"/>
    <property type="match status" value="1"/>
</dbReference>
<organism evidence="11 12">
    <name type="scientific">Zobellella denitrificans</name>
    <dbReference type="NCBI Taxonomy" id="347534"/>
    <lineage>
        <taxon>Bacteria</taxon>
        <taxon>Pseudomonadati</taxon>
        <taxon>Pseudomonadota</taxon>
        <taxon>Gammaproteobacteria</taxon>
        <taxon>Aeromonadales</taxon>
        <taxon>Aeromonadaceae</taxon>
        <taxon>Zobellella</taxon>
    </lineage>
</organism>
<dbReference type="InterPro" id="IPR002023">
    <property type="entry name" value="NuoE-like"/>
</dbReference>
<evidence type="ECO:0000256" key="3">
    <source>
        <dbReference type="ARBA" id="ARBA00022714"/>
    </source>
</evidence>
<dbReference type="InterPro" id="IPR028431">
    <property type="entry name" value="NADP_DH_HndA-like"/>
</dbReference>
<proteinExistence type="inferred from homology"/>
<dbReference type="EMBL" id="CP012621">
    <property type="protein sequence ID" value="ATG73632.1"/>
    <property type="molecule type" value="Genomic_DNA"/>
</dbReference>
<dbReference type="GO" id="GO:0046872">
    <property type="term" value="F:metal ion binding"/>
    <property type="evidence" value="ECO:0007669"/>
    <property type="project" value="UniProtKB-KW"/>
</dbReference>
<feature type="binding site" evidence="10">
    <location>
        <position position="127"/>
    </location>
    <ligand>
        <name>[2Fe-2S] cluster</name>
        <dbReference type="ChEBI" id="CHEBI:190135"/>
    </ligand>
</feature>
<comment type="similarity">
    <text evidence="1">Belongs to the complex I 24 kDa subunit family.</text>
</comment>
<name>A0A231MZ64_9GAMM</name>
<dbReference type="CDD" id="cd03081">
    <property type="entry name" value="TRX_Fd_NuoE_FDH_gamma"/>
    <property type="match status" value="1"/>
</dbReference>
<dbReference type="SUPFAM" id="SSF52833">
    <property type="entry name" value="Thioredoxin-like"/>
    <property type="match status" value="1"/>
</dbReference>
<dbReference type="AlphaFoldDB" id="A0A231MZ64"/>
<comment type="cofactor">
    <cofactor evidence="9">
        <name>[2Fe-2S] cluster</name>
        <dbReference type="ChEBI" id="CHEBI:190135"/>
    </cofactor>
</comment>
<keyword evidence="3 10" id="KW-0001">2Fe-2S</keyword>
<evidence type="ECO:0000313" key="11">
    <source>
        <dbReference type="EMBL" id="ATG73632.1"/>
    </source>
</evidence>
<dbReference type="OrthoDB" id="9807941at2"/>
<feature type="binding site" evidence="10">
    <location>
        <position position="87"/>
    </location>
    <ligand>
        <name>[2Fe-2S] cluster</name>
        <dbReference type="ChEBI" id="CHEBI:190135"/>
    </ligand>
</feature>
<evidence type="ECO:0000256" key="4">
    <source>
        <dbReference type="ARBA" id="ARBA00022723"/>
    </source>
</evidence>
<evidence type="ECO:0000256" key="6">
    <source>
        <dbReference type="ARBA" id="ARBA00023014"/>
    </source>
</evidence>
<dbReference type="InterPro" id="IPR036249">
    <property type="entry name" value="Thioredoxin-like_sf"/>
</dbReference>
<dbReference type="Gene3D" id="1.10.10.1590">
    <property type="entry name" value="NADH-quinone oxidoreductase subunit E"/>
    <property type="match status" value="1"/>
</dbReference>
<dbReference type="PANTHER" id="PTHR43342">
    <property type="entry name" value="NADH-QUINONE OXIDOREDUCTASE, E SUBUNIT"/>
    <property type="match status" value="1"/>
</dbReference>
<evidence type="ECO:0000256" key="7">
    <source>
        <dbReference type="ARBA" id="ARBA00031580"/>
    </source>
</evidence>
<dbReference type="PANTHER" id="PTHR43342:SF2">
    <property type="entry name" value="POTENTIAL NAD-REDUCING HYDROGENASE SUBUNIT"/>
    <property type="match status" value="1"/>
</dbReference>
<keyword evidence="4 10" id="KW-0479">Metal-binding</keyword>
<dbReference type="GO" id="GO:0016491">
    <property type="term" value="F:oxidoreductase activity"/>
    <property type="evidence" value="ECO:0007669"/>
    <property type="project" value="InterPro"/>
</dbReference>
<feature type="binding site" evidence="10">
    <location>
        <position position="123"/>
    </location>
    <ligand>
        <name>[2Fe-2S] cluster</name>
        <dbReference type="ChEBI" id="CHEBI:190135"/>
    </ligand>
</feature>
<dbReference type="KEGG" id="zdf:AN401_06990"/>
<evidence type="ECO:0000256" key="9">
    <source>
        <dbReference type="ARBA" id="ARBA00034078"/>
    </source>
</evidence>
<gene>
    <name evidence="11" type="ORF">AN401_06990</name>
</gene>
<evidence type="ECO:0000256" key="10">
    <source>
        <dbReference type="PIRSR" id="PIRSR000216-1"/>
    </source>
</evidence>
<reference evidence="12" key="1">
    <citation type="submission" date="2015-09" db="EMBL/GenBank/DDBJ databases">
        <authorList>
            <person name="Shao Z."/>
            <person name="Wang L."/>
        </authorList>
    </citation>
    <scope>NUCLEOTIDE SEQUENCE [LARGE SCALE GENOMIC DNA]</scope>
    <source>
        <strain evidence="12">F13-1</strain>
    </source>
</reference>
<dbReference type="GO" id="GO:0051537">
    <property type="term" value="F:2 iron, 2 sulfur cluster binding"/>
    <property type="evidence" value="ECO:0007669"/>
    <property type="project" value="UniProtKB-KW"/>
</dbReference>
<evidence type="ECO:0000256" key="1">
    <source>
        <dbReference type="ARBA" id="ARBA00010643"/>
    </source>
</evidence>
<dbReference type="Proteomes" id="UP000217763">
    <property type="component" value="Chromosome"/>
</dbReference>
<evidence type="ECO:0000256" key="5">
    <source>
        <dbReference type="ARBA" id="ARBA00023004"/>
    </source>
</evidence>